<name>A0A6G1MLM9_ORBOL</name>
<dbReference type="Proteomes" id="UP000483672">
    <property type="component" value="Unassembled WGS sequence"/>
</dbReference>
<evidence type="ECO:0000256" key="1">
    <source>
        <dbReference type="SAM" id="MobiDB-lite"/>
    </source>
</evidence>
<accession>A0A6G1MLM9</accession>
<protein>
    <submittedName>
        <fullName evidence="2">Uncharacterized protein</fullName>
    </submittedName>
</protein>
<comment type="caution">
    <text evidence="2">The sequence shown here is derived from an EMBL/GenBank/DDBJ whole genome shotgun (WGS) entry which is preliminary data.</text>
</comment>
<gene>
    <name evidence="2" type="ORF">TWF191_003883</name>
</gene>
<evidence type="ECO:0000313" key="3">
    <source>
        <dbReference type="Proteomes" id="UP000483672"/>
    </source>
</evidence>
<proteinExistence type="predicted"/>
<reference evidence="2 3" key="1">
    <citation type="submission" date="2019-06" db="EMBL/GenBank/DDBJ databases">
        <authorList>
            <person name="Palmer J.M."/>
        </authorList>
    </citation>
    <scope>NUCLEOTIDE SEQUENCE [LARGE SCALE GENOMIC DNA]</scope>
    <source>
        <strain evidence="2 3">TWF191</strain>
    </source>
</reference>
<evidence type="ECO:0000313" key="2">
    <source>
        <dbReference type="EMBL" id="KAF3231907.1"/>
    </source>
</evidence>
<dbReference type="EMBL" id="WIPF01000002">
    <property type="protein sequence ID" value="KAF3231907.1"/>
    <property type="molecule type" value="Genomic_DNA"/>
</dbReference>
<sequence>MTETTGIQDELSGSRAQINLYDADLDISHTQIPDLTVAARRDMTDVNFKILASQIDVLTHKLQLLILQQNEHHLRITTLESGSAGLHNILEDVVKMQTDQTKQAIGLTKRIEQHRKETDECLQQIQNDMDIFKRAILKHSHGLQTILDTIHKLPERLRLVVDQEPTMQQQILSPNPITQPTTAHVFKPPAINENRNAGTNPLAVPETNGSF</sequence>
<organism evidence="2 3">
    <name type="scientific">Orbilia oligospora</name>
    <name type="common">Nematode-trapping fungus</name>
    <name type="synonym">Arthrobotrys oligospora</name>
    <dbReference type="NCBI Taxonomy" id="2813651"/>
    <lineage>
        <taxon>Eukaryota</taxon>
        <taxon>Fungi</taxon>
        <taxon>Dikarya</taxon>
        <taxon>Ascomycota</taxon>
        <taxon>Pezizomycotina</taxon>
        <taxon>Orbiliomycetes</taxon>
        <taxon>Orbiliales</taxon>
        <taxon>Orbiliaceae</taxon>
        <taxon>Orbilia</taxon>
    </lineage>
</organism>
<dbReference type="AlphaFoldDB" id="A0A6G1MLM9"/>
<feature type="region of interest" description="Disordered" evidence="1">
    <location>
        <begin position="192"/>
        <end position="211"/>
    </location>
</feature>